<evidence type="ECO:0000256" key="1">
    <source>
        <dbReference type="SAM" id="Phobius"/>
    </source>
</evidence>
<sequence length="242" mass="26592">MGFLYRNQLHPAAMETIPVALRLAFGLSTALAVWLFYRAAHRSGWVLAVLLPWLLIQGAAAGSGFYTVTSNTLPPRLALVLGPPMLAIVLLLLTGRGRRFVDGLRLETLTLLHVVRIPVELVLFGLYLHQAVPRLMTFEGRNWDILTGLTAPVVYYLAFRRKQLGRSGLLIWNVVGLALLLNIVVNAVLAVPGPLQRQAFDQPNGAVLHFPFAWLPGVVVPLALLAHLAAIRRLLRAPLTSE</sequence>
<evidence type="ECO:0000313" key="2">
    <source>
        <dbReference type="EMBL" id="GAA3950550.1"/>
    </source>
</evidence>
<feature type="transmembrane region" description="Helical" evidence="1">
    <location>
        <begin position="20"/>
        <end position="37"/>
    </location>
</feature>
<comment type="caution">
    <text evidence="2">The sequence shown here is derived from an EMBL/GenBank/DDBJ whole genome shotgun (WGS) entry which is preliminary data.</text>
</comment>
<dbReference type="EMBL" id="BAABDH010000108">
    <property type="protein sequence ID" value="GAA3950550.1"/>
    <property type="molecule type" value="Genomic_DNA"/>
</dbReference>
<protein>
    <submittedName>
        <fullName evidence="2">Uncharacterized protein</fullName>
    </submittedName>
</protein>
<gene>
    <name evidence="2" type="ORF">GCM10022406_35480</name>
</gene>
<keyword evidence="1" id="KW-0472">Membrane</keyword>
<organism evidence="2 3">
    <name type="scientific">Hymenobacter algoricola</name>
    <dbReference type="NCBI Taxonomy" id="486267"/>
    <lineage>
        <taxon>Bacteria</taxon>
        <taxon>Pseudomonadati</taxon>
        <taxon>Bacteroidota</taxon>
        <taxon>Cytophagia</taxon>
        <taxon>Cytophagales</taxon>
        <taxon>Hymenobacteraceae</taxon>
        <taxon>Hymenobacter</taxon>
    </lineage>
</organism>
<keyword evidence="3" id="KW-1185">Reference proteome</keyword>
<keyword evidence="1" id="KW-0812">Transmembrane</keyword>
<reference evidence="3" key="1">
    <citation type="journal article" date="2019" name="Int. J. Syst. Evol. Microbiol.">
        <title>The Global Catalogue of Microorganisms (GCM) 10K type strain sequencing project: providing services to taxonomists for standard genome sequencing and annotation.</title>
        <authorList>
            <consortium name="The Broad Institute Genomics Platform"/>
            <consortium name="The Broad Institute Genome Sequencing Center for Infectious Disease"/>
            <person name="Wu L."/>
            <person name="Ma J."/>
        </authorList>
    </citation>
    <scope>NUCLEOTIDE SEQUENCE [LARGE SCALE GENOMIC DNA]</scope>
    <source>
        <strain evidence="3">JCM 17214</strain>
    </source>
</reference>
<feature type="transmembrane region" description="Helical" evidence="1">
    <location>
        <begin position="170"/>
        <end position="192"/>
    </location>
</feature>
<proteinExistence type="predicted"/>
<feature type="transmembrane region" description="Helical" evidence="1">
    <location>
        <begin position="44"/>
        <end position="65"/>
    </location>
</feature>
<accession>A0ABP7NNK4</accession>
<evidence type="ECO:0000313" key="3">
    <source>
        <dbReference type="Proteomes" id="UP001499909"/>
    </source>
</evidence>
<dbReference type="Proteomes" id="UP001499909">
    <property type="component" value="Unassembled WGS sequence"/>
</dbReference>
<keyword evidence="1" id="KW-1133">Transmembrane helix</keyword>
<name>A0ABP7NNK4_9BACT</name>
<feature type="transmembrane region" description="Helical" evidence="1">
    <location>
        <begin position="212"/>
        <end position="231"/>
    </location>
</feature>
<feature type="transmembrane region" description="Helical" evidence="1">
    <location>
        <begin position="77"/>
        <end position="94"/>
    </location>
</feature>